<dbReference type="Proteomes" id="UP000244161">
    <property type="component" value="Unassembled WGS sequence"/>
</dbReference>
<keyword evidence="3" id="KW-1185">Reference proteome</keyword>
<dbReference type="SUPFAM" id="SSF89000">
    <property type="entry name" value="post-HMGL domain-like"/>
    <property type="match status" value="1"/>
</dbReference>
<evidence type="ECO:0000313" key="2">
    <source>
        <dbReference type="EMBL" id="PTQ81596.1"/>
    </source>
</evidence>
<dbReference type="PANTHER" id="PTHR43778">
    <property type="entry name" value="PYRUVATE CARBOXYLASE"/>
    <property type="match status" value="1"/>
</dbReference>
<dbReference type="SUPFAM" id="SSF51569">
    <property type="entry name" value="Aldolase"/>
    <property type="match status" value="1"/>
</dbReference>
<gene>
    <name evidence="2" type="ORF">C8U37_12120</name>
</gene>
<reference evidence="2 3" key="1">
    <citation type="submission" date="2018-04" db="EMBL/GenBank/DDBJ databases">
        <title>Genomic Encyclopedia of Archaeal and Bacterial Type Strains, Phase II (KMG-II): from individual species to whole genera.</title>
        <authorList>
            <person name="Goeker M."/>
        </authorList>
    </citation>
    <scope>NUCLEOTIDE SEQUENCE [LARGE SCALE GENOMIC DNA]</scope>
    <source>
        <strain evidence="2 3">DSM 18806</strain>
    </source>
</reference>
<dbReference type="InterPro" id="IPR055268">
    <property type="entry name" value="PCB-like"/>
</dbReference>
<dbReference type="EMBL" id="QAOM01000021">
    <property type="protein sequence ID" value="PTQ81596.1"/>
    <property type="molecule type" value="Genomic_DNA"/>
</dbReference>
<dbReference type="PROSITE" id="PS50991">
    <property type="entry name" value="PYR_CT"/>
    <property type="match status" value="1"/>
</dbReference>
<dbReference type="AlphaFoldDB" id="A0A2T5ICP1"/>
<evidence type="ECO:0000259" key="1">
    <source>
        <dbReference type="PROSITE" id="PS50991"/>
    </source>
</evidence>
<accession>A0A2T5ICP1</accession>
<dbReference type="Pfam" id="PF00682">
    <property type="entry name" value="HMGL-like"/>
    <property type="match status" value="1"/>
</dbReference>
<name>A0A2T5ICP1_9LACT</name>
<dbReference type="GO" id="GO:0006094">
    <property type="term" value="P:gluconeogenesis"/>
    <property type="evidence" value="ECO:0007669"/>
    <property type="project" value="TreeGrafter"/>
</dbReference>
<organism evidence="2 3">
    <name type="scientific">Trichococcus patagoniensis</name>
    <dbReference type="NCBI Taxonomy" id="382641"/>
    <lineage>
        <taxon>Bacteria</taxon>
        <taxon>Bacillati</taxon>
        <taxon>Bacillota</taxon>
        <taxon>Bacilli</taxon>
        <taxon>Lactobacillales</taxon>
        <taxon>Carnobacteriaceae</taxon>
        <taxon>Trichococcus</taxon>
    </lineage>
</organism>
<sequence length="488" mass="54208">MKRMDVIGLEKGKKVLFTETVLRDAHQSLMATRMSTDDMLPIVEKMDEAGYYALECWGGATYDAAIRFLHEDPWERLRQIRKRAPHAKLQMLLRGQNLIGYRHYADDIVDRFVGKAIENGIDIFRIFDALNDTRNLKASLEAVKKYGAHAQLTICYTISDVHTIPFYTDLAKELTEMGADSICIKDMAGILTPKVAKELIPAIKAVIDVPLNIHTHATSGVSQMTYMAAIEAGADIIDCAISPFSEGTSQPPTESMALVLEELGYDTGLDIAKLEEIADYFKPIRDKYIASGVLDPKMLSVDPKALIYQVPGGMLSNLNSQLKQAKASDKYEAVLKEVPRVRADLGFPPLVTPMSQMVGTQAVFNVLTGERYKMVPNEVKDYLHGKYGKTPVPVDDAFRRSIIGDDAVITDRPADHLQPEFERLKAELGELARTDEDVLTYALFPQVGKAYLQEVYHPTPAEEPADGNALATAEPADAVIRIQARYRS</sequence>
<evidence type="ECO:0000313" key="3">
    <source>
        <dbReference type="Proteomes" id="UP000244161"/>
    </source>
</evidence>
<dbReference type="GO" id="GO:0005737">
    <property type="term" value="C:cytoplasm"/>
    <property type="evidence" value="ECO:0007669"/>
    <property type="project" value="TreeGrafter"/>
</dbReference>
<dbReference type="InterPro" id="IPR013785">
    <property type="entry name" value="Aldolase_TIM"/>
</dbReference>
<proteinExistence type="predicted"/>
<feature type="domain" description="Pyruvate carboxyltransferase" evidence="1">
    <location>
        <begin position="15"/>
        <end position="275"/>
    </location>
</feature>
<dbReference type="NCBIfam" id="NF006761">
    <property type="entry name" value="PRK09282.1"/>
    <property type="match status" value="1"/>
</dbReference>
<dbReference type="Pfam" id="PF02436">
    <property type="entry name" value="PYC_OADA"/>
    <property type="match status" value="1"/>
</dbReference>
<protein>
    <submittedName>
        <fullName evidence="2">Oxaloacetate decarboxylase alpha subunit</fullName>
    </submittedName>
</protein>
<dbReference type="CDD" id="cd07937">
    <property type="entry name" value="DRE_TIM_PC_TC_5S"/>
    <property type="match status" value="1"/>
</dbReference>
<dbReference type="InterPro" id="IPR003379">
    <property type="entry name" value="Carboxylase_cons_dom"/>
</dbReference>
<dbReference type="InterPro" id="IPR000891">
    <property type="entry name" value="PYR_CT"/>
</dbReference>
<dbReference type="PANTHER" id="PTHR43778:SF2">
    <property type="entry name" value="PYRUVATE CARBOXYLASE, MITOCHONDRIAL"/>
    <property type="match status" value="1"/>
</dbReference>
<dbReference type="GO" id="GO:0004736">
    <property type="term" value="F:pyruvate carboxylase activity"/>
    <property type="evidence" value="ECO:0007669"/>
    <property type="project" value="TreeGrafter"/>
</dbReference>
<dbReference type="NCBIfam" id="NF008985">
    <property type="entry name" value="PRK12331.1"/>
    <property type="match status" value="1"/>
</dbReference>
<comment type="caution">
    <text evidence="2">The sequence shown here is derived from an EMBL/GenBank/DDBJ whole genome shotgun (WGS) entry which is preliminary data.</text>
</comment>
<dbReference type="Gene3D" id="3.20.20.70">
    <property type="entry name" value="Aldolase class I"/>
    <property type="match status" value="1"/>
</dbReference>